<proteinExistence type="predicted"/>
<accession>M3VB34</accession>
<reference evidence="2 3" key="1">
    <citation type="submission" date="2013-02" db="EMBL/GenBank/DDBJ databases">
        <title>Whole genome shotgun sequence of Gordonia malaquae NBRC 108250.</title>
        <authorList>
            <person name="Yoshida I."/>
            <person name="Hosoyama A."/>
            <person name="Tsuchikane K."/>
            <person name="Ando Y."/>
            <person name="Baba S."/>
            <person name="Ohji S."/>
            <person name="Hamada M."/>
            <person name="Tamura T."/>
            <person name="Yamazoe A."/>
            <person name="Yamazaki S."/>
            <person name="Fujita N."/>
        </authorList>
    </citation>
    <scope>NUCLEOTIDE SEQUENCE [LARGE SCALE GENOMIC DNA]</scope>
    <source>
        <strain evidence="2 3">NBRC 108250</strain>
    </source>
</reference>
<organism evidence="2 3">
    <name type="scientific">Gordonia malaquae NBRC 108250</name>
    <dbReference type="NCBI Taxonomy" id="1223542"/>
    <lineage>
        <taxon>Bacteria</taxon>
        <taxon>Bacillati</taxon>
        <taxon>Actinomycetota</taxon>
        <taxon>Actinomycetes</taxon>
        <taxon>Mycobacteriales</taxon>
        <taxon>Gordoniaceae</taxon>
        <taxon>Gordonia</taxon>
    </lineage>
</organism>
<gene>
    <name evidence="2" type="ORF">GM1_010_01580</name>
</gene>
<sequence>MSTPIPTITVDDDLRAYSKREIQERLGISERSVDRLIDRGELKTVFPRRSGVPTRITARSLRALMYGGAQG</sequence>
<feature type="domain" description="Helix-turn-helix" evidence="1">
    <location>
        <begin position="17"/>
        <end position="65"/>
    </location>
</feature>
<dbReference type="EMBL" id="BAOP01000010">
    <property type="protein sequence ID" value="GAC79568.1"/>
    <property type="molecule type" value="Genomic_DNA"/>
</dbReference>
<dbReference type="STRING" id="410332.SAMN04488550_2076"/>
<dbReference type="InterPro" id="IPR041657">
    <property type="entry name" value="HTH_17"/>
</dbReference>
<comment type="caution">
    <text evidence="2">The sequence shown here is derived from an EMBL/GenBank/DDBJ whole genome shotgun (WGS) entry which is preliminary data.</text>
</comment>
<dbReference type="Proteomes" id="UP000035009">
    <property type="component" value="Unassembled WGS sequence"/>
</dbReference>
<name>M3VB34_GORML</name>
<protein>
    <recommendedName>
        <fullName evidence="1">Helix-turn-helix domain-containing protein</fullName>
    </recommendedName>
</protein>
<evidence type="ECO:0000259" key="1">
    <source>
        <dbReference type="Pfam" id="PF12728"/>
    </source>
</evidence>
<dbReference type="OrthoDB" id="4380546at2"/>
<dbReference type="AlphaFoldDB" id="M3VB34"/>
<evidence type="ECO:0000313" key="2">
    <source>
        <dbReference type="EMBL" id="GAC79568.1"/>
    </source>
</evidence>
<dbReference type="RefSeq" id="WP_008378082.1">
    <property type="nucleotide sequence ID" value="NZ_BAOP01000010.1"/>
</dbReference>
<dbReference type="eggNOG" id="ENOG5031W0Z">
    <property type="taxonomic scope" value="Bacteria"/>
</dbReference>
<keyword evidence="3" id="KW-1185">Reference proteome</keyword>
<evidence type="ECO:0000313" key="3">
    <source>
        <dbReference type="Proteomes" id="UP000035009"/>
    </source>
</evidence>
<dbReference type="Pfam" id="PF12728">
    <property type="entry name" value="HTH_17"/>
    <property type="match status" value="1"/>
</dbReference>